<organism evidence="7 8">
    <name type="scientific">Methylotenera oryzisoli</name>
    <dbReference type="NCBI Taxonomy" id="2080758"/>
    <lineage>
        <taxon>Bacteria</taxon>
        <taxon>Pseudomonadati</taxon>
        <taxon>Pseudomonadota</taxon>
        <taxon>Betaproteobacteria</taxon>
        <taxon>Nitrosomonadales</taxon>
        <taxon>Methylophilaceae</taxon>
        <taxon>Methylotenera</taxon>
    </lineage>
</organism>
<comment type="subunit">
    <text evidence="4">Component of the lipopolysaccharide transport and assembly complex.</text>
</comment>
<dbReference type="PANTHER" id="PTHR36504:SF1">
    <property type="entry name" value="LIPOPOLYSACCHARIDE EXPORT SYSTEM PROTEIN LPTA"/>
    <property type="match status" value="1"/>
</dbReference>
<comment type="function">
    <text evidence="4">Involved in the assembly of lipopolysaccharide (LPS). Required for the translocation of LPS from the inner membrane to the outer membrane.</text>
</comment>
<dbReference type="GO" id="GO:0001530">
    <property type="term" value="F:lipopolysaccharide binding"/>
    <property type="evidence" value="ECO:0007669"/>
    <property type="project" value="InterPro"/>
</dbReference>
<feature type="domain" description="Organic solvent tolerance-like N-terminal" evidence="6">
    <location>
        <begin position="43"/>
        <end position="152"/>
    </location>
</feature>
<dbReference type="GO" id="GO:0030288">
    <property type="term" value="C:outer membrane-bounded periplasmic space"/>
    <property type="evidence" value="ECO:0007669"/>
    <property type="project" value="TreeGrafter"/>
</dbReference>
<feature type="compositionally biased region" description="Polar residues" evidence="5">
    <location>
        <begin position="218"/>
        <end position="228"/>
    </location>
</feature>
<name>A0A4Y9VNU6_9PROT</name>
<dbReference type="InterPro" id="IPR052037">
    <property type="entry name" value="LPS_export_LptA"/>
</dbReference>
<dbReference type="InterPro" id="IPR005653">
    <property type="entry name" value="OstA-like_N"/>
</dbReference>
<feature type="chain" id="PRO_5021521930" description="Lipopolysaccharide export system protein LptA" evidence="4">
    <location>
        <begin position="33"/>
        <end position="228"/>
    </location>
</feature>
<proteinExistence type="inferred from homology"/>
<dbReference type="Pfam" id="PF03968">
    <property type="entry name" value="LptD_N"/>
    <property type="match status" value="1"/>
</dbReference>
<feature type="compositionally biased region" description="Basic and acidic residues" evidence="5">
    <location>
        <begin position="182"/>
        <end position="197"/>
    </location>
</feature>
<dbReference type="GO" id="GO:0043165">
    <property type="term" value="P:Gram-negative-bacterium-type cell outer membrane assembly"/>
    <property type="evidence" value="ECO:0007669"/>
    <property type="project" value="UniProtKB-UniRule"/>
</dbReference>
<keyword evidence="3 4" id="KW-0574">Periplasm</keyword>
<protein>
    <recommendedName>
        <fullName evidence="4">Lipopolysaccharide export system protein LptA</fullName>
    </recommendedName>
</protein>
<comment type="caution">
    <text evidence="7">The sequence shown here is derived from an EMBL/GenBank/DDBJ whole genome shotgun (WGS) entry which is preliminary data.</text>
</comment>
<dbReference type="EMBL" id="PQVH01000014">
    <property type="protein sequence ID" value="TFW70147.1"/>
    <property type="molecule type" value="Genomic_DNA"/>
</dbReference>
<dbReference type="GO" id="GO:0015920">
    <property type="term" value="P:lipopolysaccharide transport"/>
    <property type="evidence" value="ECO:0007669"/>
    <property type="project" value="UniProtKB-UniRule"/>
</dbReference>
<dbReference type="Gene3D" id="2.60.450.10">
    <property type="entry name" value="Lipopolysaccharide (LPS) transport protein A like domain"/>
    <property type="match status" value="1"/>
</dbReference>
<feature type="signal peptide" evidence="4">
    <location>
        <begin position="1"/>
        <end position="32"/>
    </location>
</feature>
<accession>A0A4Y9VNU6</accession>
<keyword evidence="8" id="KW-1185">Reference proteome</keyword>
<dbReference type="PROSITE" id="PS51257">
    <property type="entry name" value="PROKAR_LIPOPROTEIN"/>
    <property type="match status" value="1"/>
</dbReference>
<evidence type="ECO:0000256" key="4">
    <source>
        <dbReference type="HAMAP-Rule" id="MF_01914"/>
    </source>
</evidence>
<comment type="subcellular location">
    <subcellularLocation>
        <location evidence="4">Periplasm</location>
    </subcellularLocation>
</comment>
<evidence type="ECO:0000259" key="6">
    <source>
        <dbReference type="Pfam" id="PF03968"/>
    </source>
</evidence>
<evidence type="ECO:0000313" key="8">
    <source>
        <dbReference type="Proteomes" id="UP000297706"/>
    </source>
</evidence>
<feature type="region of interest" description="Disordered" evidence="5">
    <location>
        <begin position="177"/>
        <end position="228"/>
    </location>
</feature>
<dbReference type="RefSeq" id="WP_135278786.1">
    <property type="nucleotide sequence ID" value="NZ_PQVH01000014.1"/>
</dbReference>
<reference evidence="7 8" key="1">
    <citation type="submission" date="2018-02" db="EMBL/GenBank/DDBJ databases">
        <title>A novel lanthanide dependent methylotroph, Methylotenera sp. La3113.</title>
        <authorList>
            <person name="Lv H."/>
            <person name="Tani A."/>
        </authorList>
    </citation>
    <scope>NUCLEOTIDE SEQUENCE [LARGE SCALE GENOMIC DNA]</scope>
    <source>
        <strain evidence="7 8">La3113</strain>
    </source>
</reference>
<dbReference type="HAMAP" id="MF_01914">
    <property type="entry name" value="LPS_assembly_LptA"/>
    <property type="match status" value="1"/>
</dbReference>
<evidence type="ECO:0000313" key="7">
    <source>
        <dbReference type="EMBL" id="TFW70147.1"/>
    </source>
</evidence>
<dbReference type="AlphaFoldDB" id="A0A4Y9VNU6"/>
<dbReference type="OrthoDB" id="5294855at2"/>
<sequence precursor="true">MNRQLFMINTSTFSTLLLCGCLLMGVAGRAWAEAADRDKPIDLEADTMKVDDAKQISTYSGNVILTQGTLEIHADKLVVREDKEGFQHSTSLGNPTTFKQKLEGKSEYIQGSAQRIEYDGRMDKVQLYTKAWVKRGEDVVHGDYIMYDANAEYAEVIGGNSQSATPGSGRVRAVIQPKNKKAPVEVKPVEPATKAKPESSSSNGPIPTVKDARFSRTLEVSKNAASAQ</sequence>
<gene>
    <name evidence="4 7" type="primary">lptA</name>
    <name evidence="7" type="ORF">C3Y98_11855</name>
</gene>
<comment type="similarity">
    <text evidence="4">Belongs to the LptA family.</text>
</comment>
<evidence type="ECO:0000256" key="2">
    <source>
        <dbReference type="ARBA" id="ARBA00022729"/>
    </source>
</evidence>
<keyword evidence="1 4" id="KW-0813">Transport</keyword>
<dbReference type="NCBIfam" id="TIGR03002">
    <property type="entry name" value="outer_YhbN_LptA"/>
    <property type="match status" value="1"/>
</dbReference>
<dbReference type="GO" id="GO:0009279">
    <property type="term" value="C:cell outer membrane"/>
    <property type="evidence" value="ECO:0007669"/>
    <property type="project" value="TreeGrafter"/>
</dbReference>
<evidence type="ECO:0000256" key="5">
    <source>
        <dbReference type="SAM" id="MobiDB-lite"/>
    </source>
</evidence>
<keyword evidence="2 4" id="KW-0732">Signal</keyword>
<dbReference type="GO" id="GO:0017089">
    <property type="term" value="F:glycolipid transfer activity"/>
    <property type="evidence" value="ECO:0007669"/>
    <property type="project" value="TreeGrafter"/>
</dbReference>
<evidence type="ECO:0000256" key="1">
    <source>
        <dbReference type="ARBA" id="ARBA00022448"/>
    </source>
</evidence>
<dbReference type="Proteomes" id="UP000297706">
    <property type="component" value="Unassembled WGS sequence"/>
</dbReference>
<dbReference type="InterPro" id="IPR014340">
    <property type="entry name" value="LptA"/>
</dbReference>
<dbReference type="PANTHER" id="PTHR36504">
    <property type="entry name" value="LIPOPOLYSACCHARIDE EXPORT SYSTEM PROTEIN LPTA"/>
    <property type="match status" value="1"/>
</dbReference>
<evidence type="ECO:0000256" key="3">
    <source>
        <dbReference type="ARBA" id="ARBA00022764"/>
    </source>
</evidence>